<organism evidence="1">
    <name type="scientific">freshwater metagenome</name>
    <dbReference type="NCBI Taxonomy" id="449393"/>
    <lineage>
        <taxon>unclassified sequences</taxon>
        <taxon>metagenomes</taxon>
        <taxon>ecological metagenomes</taxon>
    </lineage>
</organism>
<protein>
    <submittedName>
        <fullName evidence="1">Unannotated protein</fullName>
    </submittedName>
</protein>
<accession>A0A6J6D0W2</accession>
<dbReference type="EMBL" id="CAEZTD010000022">
    <property type="protein sequence ID" value="CAB4556975.1"/>
    <property type="molecule type" value="Genomic_DNA"/>
</dbReference>
<dbReference type="Pfam" id="PF12900">
    <property type="entry name" value="Pyridox_ox_2"/>
    <property type="match status" value="1"/>
</dbReference>
<evidence type="ECO:0000313" key="1">
    <source>
        <dbReference type="EMBL" id="CAB4556975.1"/>
    </source>
</evidence>
<dbReference type="PANTHER" id="PTHR34071">
    <property type="entry name" value="5-NITROIMIDAZOLE ANTIBIOTICS RESISTANCE PROTEIN, NIMA-FAMILY-RELATED PROTEIN-RELATED"/>
    <property type="match status" value="1"/>
</dbReference>
<gene>
    <name evidence="1" type="ORF">UFOPK1591_00452</name>
</gene>
<reference evidence="1" key="1">
    <citation type="submission" date="2020-05" db="EMBL/GenBank/DDBJ databases">
        <authorList>
            <person name="Chiriac C."/>
            <person name="Salcher M."/>
            <person name="Ghai R."/>
            <person name="Kavagutti S V."/>
        </authorList>
    </citation>
    <scope>NUCLEOTIDE SEQUENCE</scope>
</reference>
<dbReference type="SUPFAM" id="SSF50475">
    <property type="entry name" value="FMN-binding split barrel"/>
    <property type="match status" value="1"/>
</dbReference>
<dbReference type="InterPro" id="IPR012349">
    <property type="entry name" value="Split_barrel_FMN-bd"/>
</dbReference>
<dbReference type="InterPro" id="IPR024747">
    <property type="entry name" value="Pyridox_Oxase-rel"/>
</dbReference>
<dbReference type="PANTHER" id="PTHR34071:SF2">
    <property type="entry name" value="FLAVIN-NUCLEOTIDE-BINDING PROTEIN"/>
    <property type="match status" value="1"/>
</dbReference>
<name>A0A6J6D0W2_9ZZZZ</name>
<sequence length="220" mass="23931">MTSELSVSERTRITRLNDRQIFDRDALNEILDTATIAHVGFVRDGEPIVLPVGIGRAGDSLLIHGSTGSPFFRDMSDGRPLAVTVTHLDGLVYARSGYDSSMNYRSAMIRGSASIVSNEEKVDALRIITDHLMPGRSGELREHKSKELAATLVLRVPLDEVSVKISNKMPDEDVNDGDPRSIWAGVLPLRIVAGDPLTSDLTPSETPVATSVVELKKKLS</sequence>
<proteinExistence type="predicted"/>
<dbReference type="AlphaFoldDB" id="A0A6J6D0W2"/>
<dbReference type="Gene3D" id="2.30.110.10">
    <property type="entry name" value="Electron Transport, Fmn-binding Protein, Chain A"/>
    <property type="match status" value="1"/>
</dbReference>